<keyword evidence="3" id="KW-1185">Reference proteome</keyword>
<evidence type="ECO:0000313" key="3">
    <source>
        <dbReference type="Proteomes" id="UP000541444"/>
    </source>
</evidence>
<name>A0A7J7LPA0_9MAGN</name>
<dbReference type="Proteomes" id="UP000541444">
    <property type="component" value="Unassembled WGS sequence"/>
</dbReference>
<dbReference type="PANTHER" id="PTHR31390:SF2">
    <property type="entry name" value="EXPRESSED PROTEIN"/>
    <property type="match status" value="1"/>
</dbReference>
<accession>A0A7J7LPA0</accession>
<comment type="caution">
    <text evidence="2">The sequence shown here is derived from an EMBL/GenBank/DDBJ whole genome shotgun (WGS) entry which is preliminary data.</text>
</comment>
<feature type="compositionally biased region" description="Basic and acidic residues" evidence="1">
    <location>
        <begin position="197"/>
        <end position="215"/>
    </location>
</feature>
<evidence type="ECO:0000313" key="2">
    <source>
        <dbReference type="EMBL" id="KAF6144453.1"/>
    </source>
</evidence>
<dbReference type="InterPro" id="IPR021916">
    <property type="entry name" value="DUF3527"/>
</dbReference>
<dbReference type="EMBL" id="JACGCM010002131">
    <property type="protein sequence ID" value="KAF6144453.1"/>
    <property type="molecule type" value="Genomic_DNA"/>
</dbReference>
<organism evidence="2 3">
    <name type="scientific">Kingdonia uniflora</name>
    <dbReference type="NCBI Taxonomy" id="39325"/>
    <lineage>
        <taxon>Eukaryota</taxon>
        <taxon>Viridiplantae</taxon>
        <taxon>Streptophyta</taxon>
        <taxon>Embryophyta</taxon>
        <taxon>Tracheophyta</taxon>
        <taxon>Spermatophyta</taxon>
        <taxon>Magnoliopsida</taxon>
        <taxon>Ranunculales</taxon>
        <taxon>Circaeasteraceae</taxon>
        <taxon>Kingdonia</taxon>
    </lineage>
</organism>
<dbReference type="PANTHER" id="PTHR31390">
    <property type="entry name" value="EXPRESSED PROTEIN"/>
    <property type="match status" value="1"/>
</dbReference>
<dbReference type="AlphaFoldDB" id="A0A7J7LPA0"/>
<proteinExistence type="predicted"/>
<dbReference type="Pfam" id="PF12043">
    <property type="entry name" value="DUF3527"/>
    <property type="match status" value="1"/>
</dbReference>
<reference evidence="2 3" key="1">
    <citation type="journal article" date="2020" name="IScience">
        <title>Genome Sequencing of the Endangered Kingdonia uniflora (Circaeasteraceae, Ranunculales) Reveals Potential Mechanisms of Evolutionary Specialization.</title>
        <authorList>
            <person name="Sun Y."/>
            <person name="Deng T."/>
            <person name="Zhang A."/>
            <person name="Moore M.J."/>
            <person name="Landis J.B."/>
            <person name="Lin N."/>
            <person name="Zhang H."/>
            <person name="Zhang X."/>
            <person name="Huang J."/>
            <person name="Zhang X."/>
            <person name="Sun H."/>
            <person name="Wang H."/>
        </authorList>
    </citation>
    <scope>NUCLEOTIDE SEQUENCE [LARGE SCALE GENOMIC DNA]</scope>
    <source>
        <strain evidence="2">TB1705</strain>
        <tissue evidence="2">Leaf</tissue>
    </source>
</reference>
<feature type="region of interest" description="Disordered" evidence="1">
    <location>
        <begin position="197"/>
        <end position="225"/>
    </location>
</feature>
<dbReference type="OrthoDB" id="767438at2759"/>
<gene>
    <name evidence="2" type="ORF">GIB67_024680</name>
</gene>
<protein>
    <submittedName>
        <fullName evidence="2">Uncharacterized protein</fullName>
    </submittedName>
</protein>
<evidence type="ECO:0000256" key="1">
    <source>
        <dbReference type="SAM" id="MobiDB-lite"/>
    </source>
</evidence>
<sequence length="526" mass="58524">MEDKALDAYEEEPQFTSNKEEVVSLEVTEPNFKENALASIYKQKHSAETWFKESFLQRQCYIDLTILKYSCFISLDEKYLRCYLEFVEFRASNFLSIVGTNFVVKPRSSKMEVLYESFGPRKQGGKTSDLDSFFLLCPSPSPTETGQWTVDYSGGNTNLRNEKKYPLLLQFGGLDNDANLGSVGSLDLEEAKFGDLKESNSSRLESQRHEPESSHRRLISTSSTGSSFSVSASGSHGMLHCLWKNGIPYFTFSVDNLKEVFVANLFKIESSDYKNLDYIYLFHSKTGGQKENGFCNDVSDLVGKMKVSSSLTVCSDNSKLMETEFVLIGADVKHFEEVRAPGTHFWKKRGSSKRIIDMFKTKHRSDAKFGGSSSITEDVSLEPCQDMPNKIGGLDRTVLMETTPNLELAAIIMKNRLRSNSQIAQFGGWGLKFLDKGTVECANTPLEDSNCSYSDCSTSMNVLVPAGFHGGQRAKTGGPSGLTERWRSGGHCDCGGWDIGCPLTILNSGSSKEFCFKLMGPANHLI</sequence>